<evidence type="ECO:0000256" key="4">
    <source>
        <dbReference type="ARBA" id="ARBA00048460"/>
    </source>
</evidence>
<comment type="similarity">
    <text evidence="1 5">Belongs to the protein sulfotransferase family.</text>
</comment>
<comment type="catalytic activity">
    <reaction evidence="4 5">
        <text>L-tyrosyl-[protein] + 3'-phosphoadenylyl sulfate = O-sulfo-L-tyrosine-[protein] + adenosine 3',5'-bisphosphate + H(+)</text>
        <dbReference type="Rhea" id="RHEA:16801"/>
        <dbReference type="Rhea" id="RHEA-COMP:10136"/>
        <dbReference type="Rhea" id="RHEA-COMP:11688"/>
        <dbReference type="ChEBI" id="CHEBI:15378"/>
        <dbReference type="ChEBI" id="CHEBI:46858"/>
        <dbReference type="ChEBI" id="CHEBI:58339"/>
        <dbReference type="ChEBI" id="CHEBI:58343"/>
        <dbReference type="ChEBI" id="CHEBI:65286"/>
        <dbReference type="EC" id="2.8.2.20"/>
    </reaction>
</comment>
<evidence type="ECO:0000256" key="2">
    <source>
        <dbReference type="ARBA" id="ARBA00013262"/>
    </source>
</evidence>
<evidence type="ECO:0000313" key="7">
    <source>
        <dbReference type="Proteomes" id="UP000699462"/>
    </source>
</evidence>
<evidence type="ECO:0000313" key="6">
    <source>
        <dbReference type="EMBL" id="KAF8572195.1"/>
    </source>
</evidence>
<sequence>AVRSLIRRLFFATCLFVALAYVLIVHLPSDCGAPCPRSTSLESPLIFVGGHPRSGTTLLRILLDVHPMIRCGPETHILPKLMENFKAAQVGYMRKRLDAANLSAEDVNHAFAVFIRSIIEKAGSPAPVLCNKDPLLLTYLVHLHEMFPNAKFVHIVRDGRAVTASMIKRKIRMGKLGREKNWDAFALFQRWEKVVEGIEKQCRALKQCYTIHYEDLVLKPKQTMQDVLSFLNVPWDPVVLHHENFVNKTVFVSSMEPSTNQVVNPLYVDALSSWVTDNSTLPNDFIYNAHKQSTVLRNLGYDKVGIPPVYGQAEFASENRTRGQYIIENFH</sequence>
<evidence type="ECO:0000256" key="1">
    <source>
        <dbReference type="ARBA" id="ARBA00009988"/>
    </source>
</evidence>
<name>A0A8T0DW82_9TREM</name>
<evidence type="ECO:0000256" key="5">
    <source>
        <dbReference type="RuleBase" id="RU365018"/>
    </source>
</evidence>
<dbReference type="EC" id="2.8.2.20" evidence="2 5"/>
<protein>
    <recommendedName>
        <fullName evidence="2 5">Protein-tyrosine sulfotransferase</fullName>
        <ecNumber evidence="2 5">2.8.2.20</ecNumber>
    </recommendedName>
</protein>
<keyword evidence="3 5" id="KW-0808">Transferase</keyword>
<dbReference type="InterPro" id="IPR026634">
    <property type="entry name" value="TPST-like"/>
</dbReference>
<evidence type="ECO:0000256" key="3">
    <source>
        <dbReference type="ARBA" id="ARBA00022679"/>
    </source>
</evidence>
<dbReference type="SUPFAM" id="SSF52540">
    <property type="entry name" value="P-loop containing nucleoside triphosphate hydrolases"/>
    <property type="match status" value="1"/>
</dbReference>
<dbReference type="GO" id="GO:0005794">
    <property type="term" value="C:Golgi apparatus"/>
    <property type="evidence" value="ECO:0007669"/>
    <property type="project" value="TreeGrafter"/>
</dbReference>
<dbReference type="AlphaFoldDB" id="A0A8T0DW82"/>
<dbReference type="GO" id="GO:0008476">
    <property type="term" value="F:protein-tyrosine sulfotransferase activity"/>
    <property type="evidence" value="ECO:0007669"/>
    <property type="project" value="UniProtKB-EC"/>
</dbReference>
<dbReference type="InterPro" id="IPR027417">
    <property type="entry name" value="P-loop_NTPase"/>
</dbReference>
<keyword evidence="7" id="KW-1185">Reference proteome</keyword>
<gene>
    <name evidence="6" type="ORF">P879_02094</name>
</gene>
<comment type="caution">
    <text evidence="6">The sequence shown here is derived from an EMBL/GenBank/DDBJ whole genome shotgun (WGS) entry which is preliminary data.</text>
</comment>
<comment type="function">
    <text evidence="5">Catalyzes the O-sulfation of tyrosine residues within acidic motifs of polypeptides, using 3'-phosphoadenylyl sulfate (PAPS) as cosubstrate.</text>
</comment>
<dbReference type="EMBL" id="JTDF01000137">
    <property type="protein sequence ID" value="KAF8572195.1"/>
    <property type="molecule type" value="Genomic_DNA"/>
</dbReference>
<dbReference type="Gene3D" id="3.40.50.300">
    <property type="entry name" value="P-loop containing nucleotide triphosphate hydrolases"/>
    <property type="match status" value="1"/>
</dbReference>
<dbReference type="OrthoDB" id="545675at2759"/>
<feature type="non-terminal residue" evidence="6">
    <location>
        <position position="331"/>
    </location>
</feature>
<proteinExistence type="inferred from homology"/>
<dbReference type="PANTHER" id="PTHR12788">
    <property type="entry name" value="PROTEIN-TYROSINE SULFOTRANSFERASE 2"/>
    <property type="match status" value="1"/>
</dbReference>
<accession>A0A8T0DW82</accession>
<organism evidence="6 7">
    <name type="scientific">Paragonimus westermani</name>
    <dbReference type="NCBI Taxonomy" id="34504"/>
    <lineage>
        <taxon>Eukaryota</taxon>
        <taxon>Metazoa</taxon>
        <taxon>Spiralia</taxon>
        <taxon>Lophotrochozoa</taxon>
        <taxon>Platyhelminthes</taxon>
        <taxon>Trematoda</taxon>
        <taxon>Digenea</taxon>
        <taxon>Plagiorchiida</taxon>
        <taxon>Troglotremata</taxon>
        <taxon>Troglotrematidae</taxon>
        <taxon>Paragonimus</taxon>
    </lineage>
</organism>
<reference evidence="6 7" key="1">
    <citation type="submission" date="2019-07" db="EMBL/GenBank/DDBJ databases">
        <title>Annotation for the trematode Paragonimus westermani.</title>
        <authorList>
            <person name="Choi Y.-J."/>
        </authorList>
    </citation>
    <scope>NUCLEOTIDE SEQUENCE [LARGE SCALE GENOMIC DNA]</scope>
    <source>
        <strain evidence="6">180907_Pwestermani</strain>
    </source>
</reference>
<dbReference type="PANTHER" id="PTHR12788:SF10">
    <property type="entry name" value="PROTEIN-TYROSINE SULFOTRANSFERASE"/>
    <property type="match status" value="1"/>
</dbReference>
<dbReference type="Proteomes" id="UP000699462">
    <property type="component" value="Unassembled WGS sequence"/>
</dbReference>
<dbReference type="Pfam" id="PF13469">
    <property type="entry name" value="Sulfotransfer_3"/>
    <property type="match status" value="1"/>
</dbReference>